<evidence type="ECO:0000256" key="7">
    <source>
        <dbReference type="ARBA" id="ARBA00022842"/>
    </source>
</evidence>
<evidence type="ECO:0000256" key="9">
    <source>
        <dbReference type="ARBA" id="ARBA00023239"/>
    </source>
</evidence>
<organism evidence="12 13">
    <name type="scientific">Acanthaster planci</name>
    <name type="common">Crown-of-thorns starfish</name>
    <dbReference type="NCBI Taxonomy" id="133434"/>
    <lineage>
        <taxon>Eukaryota</taxon>
        <taxon>Metazoa</taxon>
        <taxon>Echinodermata</taxon>
        <taxon>Eleutherozoa</taxon>
        <taxon>Asterozoa</taxon>
        <taxon>Asteroidea</taxon>
        <taxon>Valvatacea</taxon>
        <taxon>Valvatida</taxon>
        <taxon>Acanthasteridae</taxon>
        <taxon>Acanthaster</taxon>
    </lineage>
</organism>
<dbReference type="AlphaFoldDB" id="A0A8B7Z7Z9"/>
<keyword evidence="8" id="KW-0663">Pyridoxal phosphate</keyword>
<evidence type="ECO:0000256" key="10">
    <source>
        <dbReference type="ARBA" id="ARBA00049406"/>
    </source>
</evidence>
<evidence type="ECO:0000256" key="3">
    <source>
        <dbReference type="ARBA" id="ARBA00001936"/>
    </source>
</evidence>
<dbReference type="GO" id="GO:0070179">
    <property type="term" value="P:D-serine biosynthetic process"/>
    <property type="evidence" value="ECO:0007669"/>
    <property type="project" value="TreeGrafter"/>
</dbReference>
<evidence type="ECO:0000256" key="8">
    <source>
        <dbReference type="ARBA" id="ARBA00022898"/>
    </source>
</evidence>
<gene>
    <name evidence="13" type="primary">LOC110984840</name>
</gene>
<sequence length="353" mass="38148">MGFTLPCISSALVYVRLGTQQDEVVRLFTNMGLTIVDIRQAEQRIKSYVSETPVMTSRRMDAQAGCNLFFKCELFQRTGSFKFRGAVNFLAKMRETMENGRVPCVVTISSGNFAQGLALASNLLNTKAYVIMPNTAPKCKQNAVKEYGADVILSSPTLQALFKARDQVVQKTGAVYVPSAQHYDVMAGQGTLCTEMIEMIDQKLDAIIVPVSGGGMLAGVLIAAKSLQPGIQVIAAEPEVADDCCKSFVAKRHIKTDSLPFTIADGLRGSIGDLAWPIARDLLDGGITVTEDEIKESTKLVWQCMKLCIEPSAGVGVAAVMSDKFKAAFPDVKNVGIILCGGNIDLDSMKTWL</sequence>
<comment type="cofactor">
    <cofactor evidence="3">
        <name>Mn(2+)</name>
        <dbReference type="ChEBI" id="CHEBI:29035"/>
    </cofactor>
</comment>
<dbReference type="GeneID" id="110984840"/>
<proteinExistence type="inferred from homology"/>
<evidence type="ECO:0000256" key="1">
    <source>
        <dbReference type="ARBA" id="ARBA00001913"/>
    </source>
</evidence>
<dbReference type="Pfam" id="PF00291">
    <property type="entry name" value="PALP"/>
    <property type="match status" value="1"/>
</dbReference>
<dbReference type="GO" id="GO:0030378">
    <property type="term" value="F:serine racemase activity"/>
    <property type="evidence" value="ECO:0007669"/>
    <property type="project" value="TreeGrafter"/>
</dbReference>
<evidence type="ECO:0000256" key="4">
    <source>
        <dbReference type="ARBA" id="ARBA00001946"/>
    </source>
</evidence>
<keyword evidence="7" id="KW-0460">Magnesium</keyword>
<dbReference type="FunFam" id="3.40.50.1100:FF:000007">
    <property type="entry name" value="L-threonine dehydratase catabolic TdcB"/>
    <property type="match status" value="1"/>
</dbReference>
<dbReference type="GO" id="GO:0018114">
    <property type="term" value="F:threonine racemase activity"/>
    <property type="evidence" value="ECO:0007669"/>
    <property type="project" value="TreeGrafter"/>
</dbReference>
<dbReference type="CDD" id="cd01562">
    <property type="entry name" value="Thr-dehyd"/>
    <property type="match status" value="1"/>
</dbReference>
<evidence type="ECO:0000256" key="6">
    <source>
        <dbReference type="ARBA" id="ARBA00012093"/>
    </source>
</evidence>
<dbReference type="OrthoDB" id="4418812at2759"/>
<dbReference type="RefSeq" id="XP_022101077.1">
    <property type="nucleotide sequence ID" value="XM_022245385.1"/>
</dbReference>
<dbReference type="GO" id="GO:0000287">
    <property type="term" value="F:magnesium ion binding"/>
    <property type="evidence" value="ECO:0007669"/>
    <property type="project" value="TreeGrafter"/>
</dbReference>
<name>A0A8B7Z7Z9_ACAPL</name>
<evidence type="ECO:0000313" key="13">
    <source>
        <dbReference type="RefSeq" id="XP_022101077.1"/>
    </source>
</evidence>
<comment type="cofactor">
    <cofactor evidence="4">
        <name>Mg(2+)</name>
        <dbReference type="ChEBI" id="CHEBI:18420"/>
    </cofactor>
</comment>
<evidence type="ECO:0000259" key="11">
    <source>
        <dbReference type="Pfam" id="PF00291"/>
    </source>
</evidence>
<keyword evidence="12" id="KW-1185">Reference proteome</keyword>
<dbReference type="PANTHER" id="PTHR43050:SF1">
    <property type="entry name" value="SERINE RACEMASE"/>
    <property type="match status" value="1"/>
</dbReference>
<comment type="similarity">
    <text evidence="5">Belongs to the serine/threonine dehydratase family.</text>
</comment>
<dbReference type="Proteomes" id="UP000694845">
    <property type="component" value="Unplaced"/>
</dbReference>
<comment type="cofactor">
    <cofactor evidence="2">
        <name>pyridoxal 5'-phosphate</name>
        <dbReference type="ChEBI" id="CHEBI:597326"/>
    </cofactor>
</comment>
<dbReference type="KEGG" id="aplc:110984840"/>
<dbReference type="EC" id="4.3.1.17" evidence="6"/>
<keyword evidence="9" id="KW-0456">Lyase</keyword>
<dbReference type="PROSITE" id="PS00165">
    <property type="entry name" value="DEHYDRATASE_SER_THR"/>
    <property type="match status" value="1"/>
</dbReference>
<dbReference type="InterPro" id="IPR036052">
    <property type="entry name" value="TrpB-like_PALP_sf"/>
</dbReference>
<dbReference type="GO" id="GO:0030170">
    <property type="term" value="F:pyridoxal phosphate binding"/>
    <property type="evidence" value="ECO:0007669"/>
    <property type="project" value="InterPro"/>
</dbReference>
<dbReference type="PANTHER" id="PTHR43050">
    <property type="entry name" value="SERINE / THREONINE RACEMASE FAMILY MEMBER"/>
    <property type="match status" value="1"/>
</dbReference>
<accession>A0A8B7Z7Z9</accession>
<reference evidence="13" key="1">
    <citation type="submission" date="2025-08" db="UniProtKB">
        <authorList>
            <consortium name="RefSeq"/>
        </authorList>
    </citation>
    <scope>IDENTIFICATION</scope>
</reference>
<feature type="domain" description="Tryptophan synthase beta chain-like PALP" evidence="11">
    <location>
        <begin position="48"/>
        <end position="341"/>
    </location>
</feature>
<evidence type="ECO:0000256" key="5">
    <source>
        <dbReference type="ARBA" id="ARBA00010869"/>
    </source>
</evidence>
<dbReference type="SUPFAM" id="SSF53686">
    <property type="entry name" value="Tryptophan synthase beta subunit-like PLP-dependent enzymes"/>
    <property type="match status" value="1"/>
</dbReference>
<comment type="catalytic activity">
    <reaction evidence="10">
        <text>L-serine = pyruvate + NH4(+)</text>
        <dbReference type="Rhea" id="RHEA:19169"/>
        <dbReference type="ChEBI" id="CHEBI:15361"/>
        <dbReference type="ChEBI" id="CHEBI:28938"/>
        <dbReference type="ChEBI" id="CHEBI:33384"/>
        <dbReference type="EC" id="4.3.1.17"/>
    </reaction>
</comment>
<comment type="cofactor">
    <cofactor evidence="1">
        <name>Ca(2+)</name>
        <dbReference type="ChEBI" id="CHEBI:29108"/>
    </cofactor>
</comment>
<dbReference type="Gene3D" id="3.40.50.1100">
    <property type="match status" value="2"/>
</dbReference>
<dbReference type="InterPro" id="IPR000634">
    <property type="entry name" value="Ser/Thr_deHydtase_PyrdxlP-BS"/>
</dbReference>
<dbReference type="GO" id="GO:0003941">
    <property type="term" value="F:L-serine ammonia-lyase activity"/>
    <property type="evidence" value="ECO:0007669"/>
    <property type="project" value="UniProtKB-EC"/>
</dbReference>
<dbReference type="InterPro" id="IPR001926">
    <property type="entry name" value="TrpB-like_PALP"/>
</dbReference>
<protein>
    <recommendedName>
        <fullName evidence="6">L-serine ammonia-lyase</fullName>
        <ecNumber evidence="6">4.3.1.17</ecNumber>
    </recommendedName>
</protein>
<evidence type="ECO:0000313" key="12">
    <source>
        <dbReference type="Proteomes" id="UP000694845"/>
    </source>
</evidence>
<evidence type="ECO:0000256" key="2">
    <source>
        <dbReference type="ARBA" id="ARBA00001933"/>
    </source>
</evidence>
<dbReference type="GO" id="GO:0005524">
    <property type="term" value="F:ATP binding"/>
    <property type="evidence" value="ECO:0007669"/>
    <property type="project" value="TreeGrafter"/>
</dbReference>